<accession>A0ABT3BBD9</accession>
<dbReference type="Gene3D" id="3.10.129.10">
    <property type="entry name" value="Hotdog Thioesterase"/>
    <property type="match status" value="1"/>
</dbReference>
<dbReference type="Pfam" id="PF13279">
    <property type="entry name" value="4HBT_2"/>
    <property type="match status" value="1"/>
</dbReference>
<evidence type="ECO:0000313" key="2">
    <source>
        <dbReference type="Proteomes" id="UP001208690"/>
    </source>
</evidence>
<dbReference type="Proteomes" id="UP001208690">
    <property type="component" value="Unassembled WGS sequence"/>
</dbReference>
<dbReference type="InterPro" id="IPR029069">
    <property type="entry name" value="HotDog_dom_sf"/>
</dbReference>
<protein>
    <submittedName>
        <fullName evidence="1">Acyl-CoA thioesterase</fullName>
    </submittedName>
</protein>
<dbReference type="EMBL" id="JALIEB010000003">
    <property type="protein sequence ID" value="MCV3270886.1"/>
    <property type="molecule type" value="Genomic_DNA"/>
</dbReference>
<sequence>MDLPYHTPLTPALQTRLGLDPTAPLAMADRVRFSELDVLNHVNNAVYMQWFERLRIRYTQDWGLSRYMGAGHDPRIVIRSGQIHYRQEMRMDEDYIVTCGCTAFRTTSFSLAQALWAGGTLRATFDCVLVLLTADGAARYPIPEAVRARFIAVDGAHEETARPGVA</sequence>
<keyword evidence="2" id="KW-1185">Reference proteome</keyword>
<dbReference type="SUPFAM" id="SSF54637">
    <property type="entry name" value="Thioesterase/thiol ester dehydrase-isomerase"/>
    <property type="match status" value="1"/>
</dbReference>
<dbReference type="RefSeq" id="WP_263843215.1">
    <property type="nucleotide sequence ID" value="NZ_JALIEB010000003.1"/>
</dbReference>
<name>A0ABT3BBD9_9RHOB</name>
<proteinExistence type="predicted"/>
<organism evidence="1 2">
    <name type="scientific">Roseobacter sinensis</name>
    <dbReference type="NCBI Taxonomy" id="2931391"/>
    <lineage>
        <taxon>Bacteria</taxon>
        <taxon>Pseudomonadati</taxon>
        <taxon>Pseudomonadota</taxon>
        <taxon>Alphaproteobacteria</taxon>
        <taxon>Rhodobacterales</taxon>
        <taxon>Roseobacteraceae</taxon>
        <taxon>Roseobacter</taxon>
    </lineage>
</organism>
<comment type="caution">
    <text evidence="1">The sequence shown here is derived from an EMBL/GenBank/DDBJ whole genome shotgun (WGS) entry which is preliminary data.</text>
</comment>
<gene>
    <name evidence="1" type="ORF">MUB52_05550</name>
</gene>
<reference evidence="1 2" key="1">
    <citation type="submission" date="2022-04" db="EMBL/GenBank/DDBJ databases">
        <title>Roseobacter sp. WL0113 is a bacterium isolated from neritic sediment.</title>
        <authorList>
            <person name="Wang L."/>
            <person name="He W."/>
            <person name="Zhang D.-F."/>
        </authorList>
    </citation>
    <scope>NUCLEOTIDE SEQUENCE [LARGE SCALE GENOMIC DNA]</scope>
    <source>
        <strain evidence="1 2">WL0113</strain>
    </source>
</reference>
<evidence type="ECO:0000313" key="1">
    <source>
        <dbReference type="EMBL" id="MCV3270886.1"/>
    </source>
</evidence>
<dbReference type="CDD" id="cd00586">
    <property type="entry name" value="4HBT"/>
    <property type="match status" value="1"/>
</dbReference>